<reference evidence="1 2" key="1">
    <citation type="journal article" date="2019" name="New Phytol.">
        <title>Comparative genomics reveals unique wood-decay strategies and fruiting body development in the Schizophyllaceae.</title>
        <authorList>
            <person name="Almasi E."/>
            <person name="Sahu N."/>
            <person name="Krizsan K."/>
            <person name="Balint B."/>
            <person name="Kovacs G.M."/>
            <person name="Kiss B."/>
            <person name="Cseklye J."/>
            <person name="Drula E."/>
            <person name="Henrissat B."/>
            <person name="Nagy I."/>
            <person name="Chovatia M."/>
            <person name="Adam C."/>
            <person name="LaButti K."/>
            <person name="Lipzen A."/>
            <person name="Riley R."/>
            <person name="Grigoriev I.V."/>
            <person name="Nagy L.G."/>
        </authorList>
    </citation>
    <scope>NUCLEOTIDE SEQUENCE [LARGE SCALE GENOMIC DNA]</scope>
    <source>
        <strain evidence="1 2">NL-1724</strain>
    </source>
</reference>
<dbReference type="EMBL" id="VDMD01000018">
    <property type="protein sequence ID" value="TRM61030.1"/>
    <property type="molecule type" value="Genomic_DNA"/>
</dbReference>
<evidence type="ECO:0000313" key="1">
    <source>
        <dbReference type="EMBL" id="TRM61030.1"/>
    </source>
</evidence>
<evidence type="ECO:0000313" key="2">
    <source>
        <dbReference type="Proteomes" id="UP000320762"/>
    </source>
</evidence>
<accession>A0A550C896</accession>
<name>A0A550C896_9AGAR</name>
<organism evidence="1 2">
    <name type="scientific">Schizophyllum amplum</name>
    <dbReference type="NCBI Taxonomy" id="97359"/>
    <lineage>
        <taxon>Eukaryota</taxon>
        <taxon>Fungi</taxon>
        <taxon>Dikarya</taxon>
        <taxon>Basidiomycota</taxon>
        <taxon>Agaricomycotina</taxon>
        <taxon>Agaricomycetes</taxon>
        <taxon>Agaricomycetidae</taxon>
        <taxon>Agaricales</taxon>
        <taxon>Schizophyllaceae</taxon>
        <taxon>Schizophyllum</taxon>
    </lineage>
</organism>
<sequence>MSLTACPSRNQHRSRKLARTFMRRTKGTGMDVYYRDAEAVTIDIITSKSSLCADRYTYARRGPLFLRAGHDQRPDRGNPHSRAHHWARVVASSVVTARWRAPSRLSVSVHGGRSPSAESLDHAVLVATASTLVLEQSLAVCTVPPPAGAPWSRLVCVYLEESPMGFDVFFE</sequence>
<comment type="caution">
    <text evidence="1">The sequence shown here is derived from an EMBL/GenBank/DDBJ whole genome shotgun (WGS) entry which is preliminary data.</text>
</comment>
<protein>
    <submittedName>
        <fullName evidence="1">Uncharacterized protein</fullName>
    </submittedName>
</protein>
<dbReference type="AlphaFoldDB" id="A0A550C896"/>
<dbReference type="Proteomes" id="UP000320762">
    <property type="component" value="Unassembled WGS sequence"/>
</dbReference>
<keyword evidence="2" id="KW-1185">Reference proteome</keyword>
<proteinExistence type="predicted"/>
<gene>
    <name evidence="1" type="ORF">BD626DRAFT_88795</name>
</gene>